<protein>
    <submittedName>
        <fullName evidence="1">Uncharacterized protein</fullName>
    </submittedName>
</protein>
<evidence type="ECO:0000313" key="1">
    <source>
        <dbReference type="EMBL" id="MBX43171.1"/>
    </source>
</evidence>
<sequence>MLQQNFCNLHDEGICSVAEKITAHKRGKLENR</sequence>
<organism evidence="1">
    <name type="scientific">Rhizophora mucronata</name>
    <name type="common">Asiatic mangrove</name>
    <dbReference type="NCBI Taxonomy" id="61149"/>
    <lineage>
        <taxon>Eukaryota</taxon>
        <taxon>Viridiplantae</taxon>
        <taxon>Streptophyta</taxon>
        <taxon>Embryophyta</taxon>
        <taxon>Tracheophyta</taxon>
        <taxon>Spermatophyta</taxon>
        <taxon>Magnoliopsida</taxon>
        <taxon>eudicotyledons</taxon>
        <taxon>Gunneridae</taxon>
        <taxon>Pentapetalae</taxon>
        <taxon>rosids</taxon>
        <taxon>fabids</taxon>
        <taxon>Malpighiales</taxon>
        <taxon>Rhizophoraceae</taxon>
        <taxon>Rhizophora</taxon>
    </lineage>
</organism>
<name>A0A2P2NKZ0_RHIMU</name>
<accession>A0A2P2NKZ0</accession>
<dbReference type="EMBL" id="GGEC01062687">
    <property type="protein sequence ID" value="MBX43171.1"/>
    <property type="molecule type" value="Transcribed_RNA"/>
</dbReference>
<reference evidence="1" key="1">
    <citation type="submission" date="2018-02" db="EMBL/GenBank/DDBJ databases">
        <title>Rhizophora mucronata_Transcriptome.</title>
        <authorList>
            <person name="Meera S.P."/>
            <person name="Sreeshan A."/>
            <person name="Augustine A."/>
        </authorList>
    </citation>
    <scope>NUCLEOTIDE SEQUENCE</scope>
    <source>
        <tissue evidence="1">Leaf</tissue>
    </source>
</reference>
<dbReference type="AlphaFoldDB" id="A0A2P2NKZ0"/>
<proteinExistence type="predicted"/>